<comment type="caution">
    <text evidence="4">The sequence shown here is derived from an EMBL/GenBank/DDBJ whole genome shotgun (WGS) entry which is preliminary data.</text>
</comment>
<dbReference type="InterPro" id="IPR036271">
    <property type="entry name" value="Tet_transcr_reg_TetR-rel_C_sf"/>
</dbReference>
<dbReference type="Gene3D" id="1.10.357.10">
    <property type="entry name" value="Tetracycline Repressor, domain 2"/>
    <property type="match status" value="1"/>
</dbReference>
<gene>
    <name evidence="4" type="ORF">C7459_104209</name>
</gene>
<dbReference type="InterPro" id="IPR050109">
    <property type="entry name" value="HTH-type_TetR-like_transc_reg"/>
</dbReference>
<dbReference type="Proteomes" id="UP000245634">
    <property type="component" value="Unassembled WGS sequence"/>
</dbReference>
<evidence type="ECO:0000256" key="2">
    <source>
        <dbReference type="PROSITE-ProRule" id="PRU00335"/>
    </source>
</evidence>
<dbReference type="OrthoDB" id="9780824at2"/>
<keyword evidence="1 2" id="KW-0238">DNA-binding</keyword>
<dbReference type="EMBL" id="QGGL01000004">
    <property type="protein sequence ID" value="PWK15003.1"/>
    <property type="molecule type" value="Genomic_DNA"/>
</dbReference>
<name>A0A316DCZ7_9BACL</name>
<dbReference type="InterPro" id="IPR009057">
    <property type="entry name" value="Homeodomain-like_sf"/>
</dbReference>
<keyword evidence="5" id="KW-1185">Reference proteome</keyword>
<sequence length="217" mass="24673">MSSKNLLEAILAQSKLSKKETVKQQKIVETAIAMFAEKGYANTSTKEIATASGVSEGTLFRHYGTKENLLLAVILPFLKESIPSLAEELQEQVNPEQFGSFEGFLRALLTNRMQFIKANKEIFQIIVKEFLYRDELRKGLPPLFDNDVLKFLNQTLDLFKARGELVDLPNPILLRMIFTCIGSHFVMRFLLLPEPVVRDDAAEIDHLVRFITNGVQR</sequence>
<feature type="DNA-binding region" description="H-T-H motif" evidence="2">
    <location>
        <begin position="44"/>
        <end position="63"/>
    </location>
</feature>
<protein>
    <submittedName>
        <fullName evidence="4">TetR family transcriptional regulator</fullName>
    </submittedName>
</protein>
<evidence type="ECO:0000313" key="4">
    <source>
        <dbReference type="EMBL" id="PWK15003.1"/>
    </source>
</evidence>
<dbReference type="RefSeq" id="WP_109687596.1">
    <property type="nucleotide sequence ID" value="NZ_QGGL01000004.1"/>
</dbReference>
<proteinExistence type="predicted"/>
<evidence type="ECO:0000313" key="5">
    <source>
        <dbReference type="Proteomes" id="UP000245634"/>
    </source>
</evidence>
<evidence type="ECO:0000256" key="1">
    <source>
        <dbReference type="ARBA" id="ARBA00023125"/>
    </source>
</evidence>
<dbReference type="PANTHER" id="PTHR30055:SF222">
    <property type="entry name" value="REGULATORY PROTEIN"/>
    <property type="match status" value="1"/>
</dbReference>
<dbReference type="InterPro" id="IPR001647">
    <property type="entry name" value="HTH_TetR"/>
</dbReference>
<feature type="domain" description="HTH tetR-type" evidence="3">
    <location>
        <begin position="21"/>
        <end position="81"/>
    </location>
</feature>
<accession>A0A316DCZ7</accession>
<evidence type="ECO:0000259" key="3">
    <source>
        <dbReference type="PROSITE" id="PS50977"/>
    </source>
</evidence>
<dbReference type="SUPFAM" id="SSF46689">
    <property type="entry name" value="Homeodomain-like"/>
    <property type="match status" value="1"/>
</dbReference>
<reference evidence="4 5" key="1">
    <citation type="submission" date="2018-05" db="EMBL/GenBank/DDBJ databases">
        <title>Genomic Encyclopedia of Type Strains, Phase IV (KMG-IV): sequencing the most valuable type-strain genomes for metagenomic binning, comparative biology and taxonomic classification.</title>
        <authorList>
            <person name="Goeker M."/>
        </authorList>
    </citation>
    <scope>NUCLEOTIDE SEQUENCE [LARGE SCALE GENOMIC DNA]</scope>
    <source>
        <strain evidence="4 5">DSM 18773</strain>
    </source>
</reference>
<dbReference type="AlphaFoldDB" id="A0A316DCZ7"/>
<organism evidence="4 5">
    <name type="scientific">Tumebacillus permanentifrigoris</name>
    <dbReference type="NCBI Taxonomy" id="378543"/>
    <lineage>
        <taxon>Bacteria</taxon>
        <taxon>Bacillati</taxon>
        <taxon>Bacillota</taxon>
        <taxon>Bacilli</taxon>
        <taxon>Bacillales</taxon>
        <taxon>Alicyclobacillaceae</taxon>
        <taxon>Tumebacillus</taxon>
    </lineage>
</organism>
<dbReference type="PRINTS" id="PR00455">
    <property type="entry name" value="HTHTETR"/>
</dbReference>
<dbReference type="PANTHER" id="PTHR30055">
    <property type="entry name" value="HTH-TYPE TRANSCRIPTIONAL REGULATOR RUTR"/>
    <property type="match status" value="1"/>
</dbReference>
<dbReference type="SUPFAM" id="SSF48498">
    <property type="entry name" value="Tetracyclin repressor-like, C-terminal domain"/>
    <property type="match status" value="1"/>
</dbReference>
<dbReference type="PROSITE" id="PS50977">
    <property type="entry name" value="HTH_TETR_2"/>
    <property type="match status" value="1"/>
</dbReference>
<dbReference type="Pfam" id="PF00440">
    <property type="entry name" value="TetR_N"/>
    <property type="match status" value="1"/>
</dbReference>
<dbReference type="GO" id="GO:0003677">
    <property type="term" value="F:DNA binding"/>
    <property type="evidence" value="ECO:0007669"/>
    <property type="project" value="UniProtKB-UniRule"/>
</dbReference>
<dbReference type="GO" id="GO:0006355">
    <property type="term" value="P:regulation of DNA-templated transcription"/>
    <property type="evidence" value="ECO:0007669"/>
    <property type="project" value="UniProtKB-ARBA"/>
</dbReference>